<evidence type="ECO:0000256" key="12">
    <source>
        <dbReference type="SAM" id="MobiDB-lite"/>
    </source>
</evidence>
<organism evidence="13 14">
    <name type="scientific">Holothuria leucospilota</name>
    <name type="common">Black long sea cucumber</name>
    <name type="synonym">Mertensiothuria leucospilota</name>
    <dbReference type="NCBI Taxonomy" id="206669"/>
    <lineage>
        <taxon>Eukaryota</taxon>
        <taxon>Metazoa</taxon>
        <taxon>Echinodermata</taxon>
        <taxon>Eleutherozoa</taxon>
        <taxon>Echinozoa</taxon>
        <taxon>Holothuroidea</taxon>
        <taxon>Aspidochirotacea</taxon>
        <taxon>Aspidochirotida</taxon>
        <taxon>Holothuriidae</taxon>
        <taxon>Holothuria</taxon>
    </lineage>
</organism>
<dbReference type="EMBL" id="JAIZAY010000008">
    <property type="protein sequence ID" value="KAJ8037215.1"/>
    <property type="molecule type" value="Genomic_DNA"/>
</dbReference>
<evidence type="ECO:0000256" key="6">
    <source>
        <dbReference type="ARBA" id="ARBA00022968"/>
    </source>
</evidence>
<dbReference type="EC" id="2.4.1.-" evidence="11"/>
<evidence type="ECO:0000256" key="7">
    <source>
        <dbReference type="ARBA" id="ARBA00022989"/>
    </source>
</evidence>
<dbReference type="OrthoDB" id="5512589at2759"/>
<dbReference type="GO" id="GO:0000139">
    <property type="term" value="C:Golgi membrane"/>
    <property type="evidence" value="ECO:0007669"/>
    <property type="project" value="UniProtKB-SubCell"/>
</dbReference>
<evidence type="ECO:0000256" key="8">
    <source>
        <dbReference type="ARBA" id="ARBA00023034"/>
    </source>
</evidence>
<dbReference type="Gene3D" id="3.90.550.50">
    <property type="match status" value="1"/>
</dbReference>
<keyword evidence="14" id="KW-1185">Reference proteome</keyword>
<dbReference type="Pfam" id="PF01762">
    <property type="entry name" value="Galactosyl_T"/>
    <property type="match status" value="1"/>
</dbReference>
<comment type="similarity">
    <text evidence="2 11">Belongs to the glycosyltransferase 31 family.</text>
</comment>
<evidence type="ECO:0000256" key="4">
    <source>
        <dbReference type="ARBA" id="ARBA00022679"/>
    </source>
</evidence>
<keyword evidence="9" id="KW-0472">Membrane</keyword>
<evidence type="ECO:0000256" key="3">
    <source>
        <dbReference type="ARBA" id="ARBA00022676"/>
    </source>
</evidence>
<reference evidence="13" key="1">
    <citation type="submission" date="2021-10" db="EMBL/GenBank/DDBJ databases">
        <title>Tropical sea cucumber genome reveals ecological adaptation and Cuvierian tubules defense mechanism.</title>
        <authorList>
            <person name="Chen T."/>
        </authorList>
    </citation>
    <scope>NUCLEOTIDE SEQUENCE</scope>
    <source>
        <strain evidence="13">Nanhai2018</strain>
        <tissue evidence="13">Muscle</tissue>
    </source>
</reference>
<keyword evidence="4" id="KW-0808">Transferase</keyword>
<dbReference type="Proteomes" id="UP001152320">
    <property type="component" value="Chromosome 8"/>
</dbReference>
<comment type="subcellular location">
    <subcellularLocation>
        <location evidence="1 11">Golgi apparatus membrane</location>
        <topology evidence="1 11">Single-pass type II membrane protein</topology>
    </subcellularLocation>
</comment>
<keyword evidence="10" id="KW-0325">Glycoprotein</keyword>
<keyword evidence="3 11" id="KW-0328">Glycosyltransferase</keyword>
<accession>A0A9Q1H947</accession>
<comment type="caution">
    <text evidence="13">The sequence shown here is derived from an EMBL/GenBank/DDBJ whole genome shotgun (WGS) entry which is preliminary data.</text>
</comment>
<proteinExistence type="inferred from homology"/>
<dbReference type="PANTHER" id="PTHR11214:SF314">
    <property type="entry name" value="HEXOSYLTRANSFERASE"/>
    <property type="match status" value="1"/>
</dbReference>
<evidence type="ECO:0000256" key="11">
    <source>
        <dbReference type="RuleBase" id="RU363063"/>
    </source>
</evidence>
<evidence type="ECO:0000313" key="14">
    <source>
        <dbReference type="Proteomes" id="UP001152320"/>
    </source>
</evidence>
<dbReference type="InterPro" id="IPR002659">
    <property type="entry name" value="Glyco_trans_31"/>
</dbReference>
<dbReference type="GO" id="GO:0006493">
    <property type="term" value="P:protein O-linked glycosylation"/>
    <property type="evidence" value="ECO:0007669"/>
    <property type="project" value="TreeGrafter"/>
</dbReference>
<gene>
    <name evidence="13" type="ORF">HOLleu_17978</name>
</gene>
<name>A0A9Q1H947_HOLLE</name>
<keyword evidence="6" id="KW-0735">Signal-anchor</keyword>
<sequence>MHFNRAIFLLSGLHLLYFIGTYSVDLILRKYPTNKASDFKFRKYSEQVEENRSSLNKVSEGDKKKTNTFSEINGLPNATRRLQVNSHKYELLLNEPDVCRTISGKIEPIFLLVLMISSSENFEQRIRQRKSCLSIQNVSGKRVKSVFLLGNPGNKTIKDLIYKESAKYHDILMENFYDSYRNLTLKTIMGLKWASIYCPAAAYVMKTDDDVFINLTSAATYFEEIPSKSVMSGFLWPNSKPYRVRTSKWYLSRKEYSKDRFPKYLSGMCYVLSGDLPRRLFEESLSVPYLFLEDVYIGLLSERLHVSKLHSSKFLIQKTAYNFCTFRDAIAVHLYHPALVDTYWEKQLKMSISNSTCSQERK</sequence>
<dbReference type="GO" id="GO:0016758">
    <property type="term" value="F:hexosyltransferase activity"/>
    <property type="evidence" value="ECO:0007669"/>
    <property type="project" value="InterPro"/>
</dbReference>
<keyword evidence="7" id="KW-1133">Transmembrane helix</keyword>
<dbReference type="AlphaFoldDB" id="A0A9Q1H947"/>
<dbReference type="PANTHER" id="PTHR11214">
    <property type="entry name" value="BETA-1,3-N-ACETYLGLUCOSAMINYLTRANSFERASE"/>
    <property type="match status" value="1"/>
</dbReference>
<dbReference type="FunFam" id="3.90.550.50:FF:000001">
    <property type="entry name" value="Hexosyltransferase"/>
    <property type="match status" value="1"/>
</dbReference>
<protein>
    <recommendedName>
        <fullName evidence="11">Hexosyltransferase</fullName>
        <ecNumber evidence="11">2.4.1.-</ecNumber>
    </recommendedName>
</protein>
<evidence type="ECO:0000313" key="13">
    <source>
        <dbReference type="EMBL" id="KAJ8037215.1"/>
    </source>
</evidence>
<keyword evidence="8 11" id="KW-0333">Golgi apparatus</keyword>
<evidence type="ECO:0000256" key="5">
    <source>
        <dbReference type="ARBA" id="ARBA00022692"/>
    </source>
</evidence>
<keyword evidence="5" id="KW-0812">Transmembrane</keyword>
<evidence type="ECO:0000256" key="10">
    <source>
        <dbReference type="ARBA" id="ARBA00023180"/>
    </source>
</evidence>
<evidence type="ECO:0000256" key="1">
    <source>
        <dbReference type="ARBA" id="ARBA00004323"/>
    </source>
</evidence>
<feature type="region of interest" description="Disordered" evidence="12">
    <location>
        <begin position="52"/>
        <end position="72"/>
    </location>
</feature>
<evidence type="ECO:0000256" key="2">
    <source>
        <dbReference type="ARBA" id="ARBA00008661"/>
    </source>
</evidence>
<evidence type="ECO:0000256" key="9">
    <source>
        <dbReference type="ARBA" id="ARBA00023136"/>
    </source>
</evidence>